<dbReference type="GO" id="GO:0022625">
    <property type="term" value="C:cytosolic large ribosomal subunit"/>
    <property type="evidence" value="ECO:0000318"/>
    <property type="project" value="GO_Central"/>
</dbReference>
<dbReference type="Pfam" id="PF00573">
    <property type="entry name" value="Ribosomal_L4"/>
    <property type="match status" value="1"/>
</dbReference>
<accession>A0A8R1YAY7</accession>
<protein>
    <submittedName>
        <fullName evidence="4">Ribosomal protein</fullName>
    </submittedName>
</protein>
<evidence type="ECO:0000256" key="3">
    <source>
        <dbReference type="ARBA" id="ARBA00023274"/>
    </source>
</evidence>
<dbReference type="GO" id="GO:0003735">
    <property type="term" value="F:structural constituent of ribosome"/>
    <property type="evidence" value="ECO:0000318"/>
    <property type="project" value="GO_Central"/>
</dbReference>
<dbReference type="PANTHER" id="PTHR19431">
    <property type="entry name" value="60S RIBOSOMAL PROTEIN L4"/>
    <property type="match status" value="1"/>
</dbReference>
<dbReference type="SUPFAM" id="SSF52166">
    <property type="entry name" value="Ribosomal protein L4"/>
    <property type="match status" value="1"/>
</dbReference>
<dbReference type="GO" id="GO:0006412">
    <property type="term" value="P:translation"/>
    <property type="evidence" value="ECO:0007669"/>
    <property type="project" value="InterPro"/>
</dbReference>
<reference evidence="4" key="2">
    <citation type="submission" date="2022-06" db="UniProtKB">
        <authorList>
            <consortium name="EnsemblMetazoa"/>
        </authorList>
    </citation>
    <scope>IDENTIFICATION</scope>
    <source>
        <strain evidence="4">PS312</strain>
    </source>
</reference>
<keyword evidence="5" id="KW-1185">Reference proteome</keyword>
<evidence type="ECO:0000256" key="2">
    <source>
        <dbReference type="ARBA" id="ARBA00022980"/>
    </source>
</evidence>
<dbReference type="Proteomes" id="UP000005239">
    <property type="component" value="Unassembled WGS sequence"/>
</dbReference>
<evidence type="ECO:0000256" key="1">
    <source>
        <dbReference type="ARBA" id="ARBA00010528"/>
    </source>
</evidence>
<name>A0A2A6BCW0_PRIPA</name>
<organism evidence="4 5">
    <name type="scientific">Pristionchus pacificus</name>
    <name type="common">Parasitic nematode worm</name>
    <dbReference type="NCBI Taxonomy" id="54126"/>
    <lineage>
        <taxon>Eukaryota</taxon>
        <taxon>Metazoa</taxon>
        <taxon>Ecdysozoa</taxon>
        <taxon>Nematoda</taxon>
        <taxon>Chromadorea</taxon>
        <taxon>Rhabditida</taxon>
        <taxon>Rhabditina</taxon>
        <taxon>Diplogasteromorpha</taxon>
        <taxon>Diplogasteroidea</taxon>
        <taxon>Neodiplogasteridae</taxon>
        <taxon>Pristionchus</taxon>
    </lineage>
</organism>
<dbReference type="EnsemblMetazoa" id="PPA11417.1">
    <property type="protein sequence ID" value="PPA11417.1"/>
    <property type="gene ID" value="WBGene00100971"/>
</dbReference>
<keyword evidence="2" id="KW-0689">Ribosomal protein</keyword>
<gene>
    <name evidence="4" type="primary">WBGene00100971</name>
</gene>
<sequence>VGRASAGGGGTGNFAARPLVTVYSDKNEDTQTRIKLPAVFRAPIRSDVVCFMHDQVSKNKRQSYAVSTKAGHQTSAESWGTGRAVARIPRVRGGGTYRSGQGAFGPGVAEIPFVVSDKVESFRKSKEAVSFLHRANLWDDVEKVYNSKKIRARISRNRRFKQKLGPTIVYGKDSGVKQEIFYMYGICI</sequence>
<dbReference type="InterPro" id="IPR023574">
    <property type="entry name" value="Ribosomal_uL4_dom_sf"/>
</dbReference>
<proteinExistence type="inferred from homology"/>
<dbReference type="Gene3D" id="3.40.1370.10">
    <property type="match status" value="2"/>
</dbReference>
<dbReference type="InterPro" id="IPR045240">
    <property type="entry name" value="Ribosomal_uL4_euk/arch"/>
</dbReference>
<keyword evidence="3" id="KW-0687">Ribonucleoprotein</keyword>
<dbReference type="OrthoDB" id="10259785at2759"/>
<comment type="similarity">
    <text evidence="1">Belongs to the universal ribosomal protein uL4 family.</text>
</comment>
<reference evidence="5" key="1">
    <citation type="journal article" date="2008" name="Nat. Genet.">
        <title>The Pristionchus pacificus genome provides a unique perspective on nematode lifestyle and parasitism.</title>
        <authorList>
            <person name="Dieterich C."/>
            <person name="Clifton S.W."/>
            <person name="Schuster L.N."/>
            <person name="Chinwalla A."/>
            <person name="Delehaunty K."/>
            <person name="Dinkelacker I."/>
            <person name="Fulton L."/>
            <person name="Fulton R."/>
            <person name="Godfrey J."/>
            <person name="Minx P."/>
            <person name="Mitreva M."/>
            <person name="Roeseler W."/>
            <person name="Tian H."/>
            <person name="Witte H."/>
            <person name="Yang S.P."/>
            <person name="Wilson R.K."/>
            <person name="Sommer R.J."/>
        </authorList>
    </citation>
    <scope>NUCLEOTIDE SEQUENCE [LARGE SCALE GENOMIC DNA]</scope>
    <source>
        <strain evidence="5">PS312</strain>
    </source>
</reference>
<evidence type="ECO:0000313" key="5">
    <source>
        <dbReference type="Proteomes" id="UP000005239"/>
    </source>
</evidence>
<evidence type="ECO:0000313" key="4">
    <source>
        <dbReference type="EnsemblMetazoa" id="PPA11417.1"/>
    </source>
</evidence>
<dbReference type="FunFam" id="3.40.1370.10:FF:000037">
    <property type="entry name" value="Uncharacterized protein"/>
    <property type="match status" value="1"/>
</dbReference>
<dbReference type="AlphaFoldDB" id="A0A2A6BCW0"/>
<dbReference type="GO" id="GO:0003723">
    <property type="term" value="F:RNA binding"/>
    <property type="evidence" value="ECO:0000318"/>
    <property type="project" value="GO_Central"/>
</dbReference>
<accession>A0A2A6BCW0</accession>
<dbReference type="InterPro" id="IPR002136">
    <property type="entry name" value="Ribosomal_uL4"/>
</dbReference>